<dbReference type="Pfam" id="PF18962">
    <property type="entry name" value="Por_Secre_tail"/>
    <property type="match status" value="1"/>
</dbReference>
<dbReference type="Gene3D" id="3.80.10.10">
    <property type="entry name" value="Ribonuclease Inhibitor"/>
    <property type="match status" value="2"/>
</dbReference>
<feature type="domain" description="Secretion system C-terminal sorting" evidence="2">
    <location>
        <begin position="450"/>
        <end position="523"/>
    </location>
</feature>
<feature type="chain" id="PRO_5047546106" evidence="1">
    <location>
        <begin position="20"/>
        <end position="527"/>
    </location>
</feature>
<keyword evidence="1" id="KW-0732">Signal</keyword>
<gene>
    <name evidence="3" type="ORF">KM029_22135</name>
</gene>
<evidence type="ECO:0000313" key="4">
    <source>
        <dbReference type="Proteomes" id="UP000682802"/>
    </source>
</evidence>
<accession>A0ABX8H106</accession>
<dbReference type="SUPFAM" id="SSF52058">
    <property type="entry name" value="L domain-like"/>
    <property type="match status" value="1"/>
</dbReference>
<dbReference type="InterPro" id="IPR032675">
    <property type="entry name" value="LRR_dom_sf"/>
</dbReference>
<proteinExistence type="predicted"/>
<evidence type="ECO:0000256" key="1">
    <source>
        <dbReference type="SAM" id="SignalP"/>
    </source>
</evidence>
<keyword evidence="4" id="KW-1185">Reference proteome</keyword>
<dbReference type="EMBL" id="CP076129">
    <property type="protein sequence ID" value="QWG09308.1"/>
    <property type="molecule type" value="Genomic_DNA"/>
</dbReference>
<evidence type="ECO:0000313" key="3">
    <source>
        <dbReference type="EMBL" id="QWG09308.1"/>
    </source>
</evidence>
<name>A0ABX8H106_9BACT</name>
<dbReference type="InterPro" id="IPR026906">
    <property type="entry name" value="LRR_5"/>
</dbReference>
<sequence length="527" mass="59712">MKTILLILILVFSVNTSFCQTLLSKKDVVFNKGKIISYHGTANNISIPASFGSEKIISIGTAAFKNKNLEGVDFTQASHLSIIEEEAFRGNKFTHLSFKGTTSLIIIESHAFADNKVNMTVDFKGAKSLFDLGSYGFENSKITAINFNGLNRLRYISDYTFSGNEIAKLNFIGLDFLQKIHQGAFTNNKVKMDLVIDGVPKLNEIAIGAFKNSNVKSINFVSVQQLTNVDGFAFAYNKNIESVSFNCDLNADIFNESSFEESNIQLVKPFLKKDKGILLNKKGEIQVGFLDNFDIKKKHLIFGTNTGNLKLKNLYITNKQGVNKKYLIDIKQSLILPHGDCINVFLPIELSSFEVTKNGNTNKIEWVTSQEINNSHFIIERSLDQHYWEKINEVNGSGNSNVLNKYSTHDFDFVTNASKIYYRLTQVDFDGKMQSWVKEVKNNIVPTISIYPNPVVRSIHIQHEQLENNYDYRLMNSLGEVIRFQVQLNNQNEDEIDLSLLPKGIYFLQVMCGKKVIVKKRIIKSSF</sequence>
<protein>
    <submittedName>
        <fullName evidence="3">T9SS type A sorting domain-containing protein</fullName>
    </submittedName>
</protein>
<dbReference type="Pfam" id="PF13306">
    <property type="entry name" value="LRR_5"/>
    <property type="match status" value="1"/>
</dbReference>
<reference evidence="3 4" key="1">
    <citation type="submission" date="2021-05" db="EMBL/GenBank/DDBJ databases">
        <title>Comparative genomic studies on the polysaccharide-degrading batcterial strains of the Flammeovirga genus.</title>
        <authorList>
            <person name="Zewei F."/>
            <person name="Zheng Z."/>
            <person name="Yu L."/>
            <person name="Ruyue G."/>
            <person name="Yanhong M."/>
            <person name="Yuanyuan C."/>
            <person name="Jingyan G."/>
            <person name="Wenjun H."/>
        </authorList>
    </citation>
    <scope>NUCLEOTIDE SEQUENCE [LARGE SCALE GENOMIC DNA]</scope>
    <source>
        <strain evidence="3 4">YS10</strain>
    </source>
</reference>
<feature type="signal peptide" evidence="1">
    <location>
        <begin position="1"/>
        <end position="19"/>
    </location>
</feature>
<organism evidence="3 4">
    <name type="scientific">Flammeovirga kamogawensis</name>
    <dbReference type="NCBI Taxonomy" id="373891"/>
    <lineage>
        <taxon>Bacteria</taxon>
        <taxon>Pseudomonadati</taxon>
        <taxon>Bacteroidota</taxon>
        <taxon>Cytophagia</taxon>
        <taxon>Cytophagales</taxon>
        <taxon>Flammeovirgaceae</taxon>
        <taxon>Flammeovirga</taxon>
    </lineage>
</organism>
<dbReference type="NCBIfam" id="TIGR04183">
    <property type="entry name" value="Por_Secre_tail"/>
    <property type="match status" value="1"/>
</dbReference>
<dbReference type="RefSeq" id="WP_144075987.1">
    <property type="nucleotide sequence ID" value="NZ_CP076129.1"/>
</dbReference>
<dbReference type="Proteomes" id="UP000682802">
    <property type="component" value="Chromosome 2"/>
</dbReference>
<evidence type="ECO:0000259" key="2">
    <source>
        <dbReference type="Pfam" id="PF18962"/>
    </source>
</evidence>
<dbReference type="InterPro" id="IPR026444">
    <property type="entry name" value="Secre_tail"/>
</dbReference>